<organism evidence="1 2">
    <name type="scientific">Lentilactobacillus kisonensis F0435</name>
    <dbReference type="NCBI Taxonomy" id="797516"/>
    <lineage>
        <taxon>Bacteria</taxon>
        <taxon>Bacillati</taxon>
        <taxon>Bacillota</taxon>
        <taxon>Bacilli</taxon>
        <taxon>Lactobacillales</taxon>
        <taxon>Lactobacillaceae</taxon>
        <taxon>Lentilactobacillus</taxon>
    </lineage>
</organism>
<proteinExistence type="predicted"/>
<comment type="caution">
    <text evidence="1">The sequence shown here is derived from an EMBL/GenBank/DDBJ whole genome shotgun (WGS) entry which is preliminary data.</text>
</comment>
<reference evidence="1 2" key="1">
    <citation type="submission" date="2011-09" db="EMBL/GenBank/DDBJ databases">
        <authorList>
            <person name="Weinstock G."/>
            <person name="Sodergren E."/>
            <person name="Clifton S."/>
            <person name="Fulton L."/>
            <person name="Fulton B."/>
            <person name="Courtney L."/>
            <person name="Fronick C."/>
            <person name="Harrison M."/>
            <person name="Strong C."/>
            <person name="Farmer C."/>
            <person name="Delahaunty K."/>
            <person name="Markovic C."/>
            <person name="Hall O."/>
            <person name="Minx P."/>
            <person name="Tomlinson C."/>
            <person name="Mitreva M."/>
            <person name="Hou S."/>
            <person name="Chen J."/>
            <person name="Wollam A."/>
            <person name="Pepin K.H."/>
            <person name="Johnson M."/>
            <person name="Bhonagiri V."/>
            <person name="Zhang X."/>
            <person name="Suruliraj S."/>
            <person name="Warren W."/>
            <person name="Chinwalla A."/>
            <person name="Mardis E.R."/>
            <person name="Wilson R.K."/>
        </authorList>
    </citation>
    <scope>NUCLEOTIDE SEQUENCE [LARGE SCALE GENOMIC DNA]</scope>
    <source>
        <strain evidence="1 2">F0435</strain>
    </source>
</reference>
<name>H1LD55_9LACO</name>
<dbReference type="STRING" id="797516.HMPREF9104_00519"/>
<evidence type="ECO:0000313" key="1">
    <source>
        <dbReference type="EMBL" id="EHO53460.1"/>
    </source>
</evidence>
<sequence>AVRDRSISLPSQKSLGLGIFGWGAYAQIPALRSGPRKVSGTKRLETGA</sequence>
<dbReference type="HOGENOM" id="CLU_3146276_0_0_9"/>
<evidence type="ECO:0000313" key="2">
    <source>
        <dbReference type="Proteomes" id="UP000005025"/>
    </source>
</evidence>
<dbReference type="Proteomes" id="UP000005025">
    <property type="component" value="Unassembled WGS sequence"/>
</dbReference>
<gene>
    <name evidence="1" type="ORF">HMPREF9104_00519</name>
</gene>
<protein>
    <submittedName>
        <fullName evidence="1">Uncharacterized protein</fullName>
    </submittedName>
</protein>
<accession>H1LD55</accession>
<feature type="non-terminal residue" evidence="1">
    <location>
        <position position="1"/>
    </location>
</feature>
<dbReference type="AlphaFoldDB" id="H1LD55"/>
<dbReference type="EMBL" id="AGRJ01000058">
    <property type="protein sequence ID" value="EHO53460.1"/>
    <property type="molecule type" value="Genomic_DNA"/>
</dbReference>